<evidence type="ECO:0000256" key="3">
    <source>
        <dbReference type="ARBA" id="ARBA00023163"/>
    </source>
</evidence>
<keyword evidence="2 4" id="KW-0238">DNA-binding</keyword>
<dbReference type="Gene3D" id="1.10.10.60">
    <property type="entry name" value="Homeodomain-like"/>
    <property type="match status" value="1"/>
</dbReference>
<dbReference type="EMBL" id="BAABAT010000004">
    <property type="protein sequence ID" value="GAA4247183.1"/>
    <property type="molecule type" value="Genomic_DNA"/>
</dbReference>
<dbReference type="InterPro" id="IPR001647">
    <property type="entry name" value="HTH_TetR"/>
</dbReference>
<evidence type="ECO:0000256" key="2">
    <source>
        <dbReference type="ARBA" id="ARBA00023125"/>
    </source>
</evidence>
<dbReference type="RefSeq" id="WP_345124037.1">
    <property type="nucleotide sequence ID" value="NZ_BAABAT010000004.1"/>
</dbReference>
<evidence type="ECO:0000313" key="7">
    <source>
        <dbReference type="Proteomes" id="UP001500620"/>
    </source>
</evidence>
<dbReference type="PRINTS" id="PR00455">
    <property type="entry name" value="HTHTETR"/>
</dbReference>
<gene>
    <name evidence="6" type="ORF">GCM10022255_022040</name>
</gene>
<accession>A0ABP8D4B0</accession>
<dbReference type="PANTHER" id="PTHR30055">
    <property type="entry name" value="HTH-TYPE TRANSCRIPTIONAL REGULATOR RUTR"/>
    <property type="match status" value="1"/>
</dbReference>
<dbReference type="Gene3D" id="1.10.357.10">
    <property type="entry name" value="Tetracycline Repressor, domain 2"/>
    <property type="match status" value="1"/>
</dbReference>
<protein>
    <submittedName>
        <fullName evidence="6">TetR/AcrR family transcriptional regulator</fullName>
    </submittedName>
</protein>
<keyword evidence="3" id="KW-0804">Transcription</keyword>
<sequence length="257" mass="27872">MTTEYSGAGDPRRSIDLLWGRVPTSVSRRGPRPKFTVPGIVAVAVELADAEGLAAVSMRRVAERLGVTAMSLYTYVPSKAELLDVMVDAVCGEAVLDEHSGATLRERLQEVAECNWRLYRAHPWLLQVATSRPVLGPNAIAKYDFELRAFEGAGVPDVATDQLLGLLLDYVTGAVRAAVLAGQAEQRTGRSDAQWWADWAPLLGEVLDPARFPTAARIGAAAGEEYGAGDPQRAFAFGLQRVLDGIELFVGRPRDRR</sequence>
<dbReference type="SUPFAM" id="SSF48498">
    <property type="entry name" value="Tetracyclin repressor-like, C-terminal domain"/>
    <property type="match status" value="1"/>
</dbReference>
<dbReference type="InterPro" id="IPR009057">
    <property type="entry name" value="Homeodomain-like_sf"/>
</dbReference>
<name>A0ABP8D4B0_9ACTN</name>
<dbReference type="PROSITE" id="PS50977">
    <property type="entry name" value="HTH_TETR_2"/>
    <property type="match status" value="1"/>
</dbReference>
<dbReference type="SUPFAM" id="SSF46689">
    <property type="entry name" value="Homeodomain-like"/>
    <property type="match status" value="1"/>
</dbReference>
<dbReference type="InterPro" id="IPR050109">
    <property type="entry name" value="HTH-type_TetR-like_transc_reg"/>
</dbReference>
<dbReference type="Pfam" id="PF00440">
    <property type="entry name" value="TetR_N"/>
    <property type="match status" value="1"/>
</dbReference>
<feature type="domain" description="HTH tetR-type" evidence="5">
    <location>
        <begin position="34"/>
        <end position="94"/>
    </location>
</feature>
<keyword evidence="1" id="KW-0805">Transcription regulation</keyword>
<comment type="caution">
    <text evidence="6">The sequence shown here is derived from an EMBL/GenBank/DDBJ whole genome shotgun (WGS) entry which is preliminary data.</text>
</comment>
<reference evidence="7" key="1">
    <citation type="journal article" date="2019" name="Int. J. Syst. Evol. Microbiol.">
        <title>The Global Catalogue of Microorganisms (GCM) 10K type strain sequencing project: providing services to taxonomists for standard genome sequencing and annotation.</title>
        <authorList>
            <consortium name="The Broad Institute Genomics Platform"/>
            <consortium name="The Broad Institute Genome Sequencing Center for Infectious Disease"/>
            <person name="Wu L."/>
            <person name="Ma J."/>
        </authorList>
    </citation>
    <scope>NUCLEOTIDE SEQUENCE [LARGE SCALE GENOMIC DNA]</scope>
    <source>
        <strain evidence="7">JCM 17441</strain>
    </source>
</reference>
<dbReference type="PANTHER" id="PTHR30055:SF151">
    <property type="entry name" value="TRANSCRIPTIONAL REGULATORY PROTEIN"/>
    <property type="match status" value="1"/>
</dbReference>
<dbReference type="Proteomes" id="UP001500620">
    <property type="component" value="Unassembled WGS sequence"/>
</dbReference>
<proteinExistence type="predicted"/>
<dbReference type="Pfam" id="PF02909">
    <property type="entry name" value="TetR_C_1"/>
    <property type="match status" value="1"/>
</dbReference>
<evidence type="ECO:0000256" key="1">
    <source>
        <dbReference type="ARBA" id="ARBA00023015"/>
    </source>
</evidence>
<evidence type="ECO:0000259" key="5">
    <source>
        <dbReference type="PROSITE" id="PS50977"/>
    </source>
</evidence>
<keyword evidence="7" id="KW-1185">Reference proteome</keyword>
<evidence type="ECO:0000313" key="6">
    <source>
        <dbReference type="EMBL" id="GAA4247183.1"/>
    </source>
</evidence>
<dbReference type="InterPro" id="IPR004111">
    <property type="entry name" value="Repressor_TetR_C"/>
</dbReference>
<feature type="DNA-binding region" description="H-T-H motif" evidence="4">
    <location>
        <begin position="57"/>
        <end position="76"/>
    </location>
</feature>
<evidence type="ECO:0000256" key="4">
    <source>
        <dbReference type="PROSITE-ProRule" id="PRU00335"/>
    </source>
</evidence>
<dbReference type="InterPro" id="IPR036271">
    <property type="entry name" value="Tet_transcr_reg_TetR-rel_C_sf"/>
</dbReference>
<organism evidence="6 7">
    <name type="scientific">Dactylosporangium darangshiense</name>
    <dbReference type="NCBI Taxonomy" id="579108"/>
    <lineage>
        <taxon>Bacteria</taxon>
        <taxon>Bacillati</taxon>
        <taxon>Actinomycetota</taxon>
        <taxon>Actinomycetes</taxon>
        <taxon>Micromonosporales</taxon>
        <taxon>Micromonosporaceae</taxon>
        <taxon>Dactylosporangium</taxon>
    </lineage>
</organism>